<dbReference type="InterPro" id="IPR036291">
    <property type="entry name" value="NAD(P)-bd_dom_sf"/>
</dbReference>
<dbReference type="STRING" id="764298.STRMA_0777"/>
<organism evidence="4 5">
    <name type="scientific">Streptococcus macacae NCTC 11558</name>
    <dbReference type="NCBI Taxonomy" id="764298"/>
    <lineage>
        <taxon>Bacteria</taxon>
        <taxon>Bacillati</taxon>
        <taxon>Bacillota</taxon>
        <taxon>Bacilli</taxon>
        <taxon>Lactobacillales</taxon>
        <taxon>Streptococcaceae</taxon>
        <taxon>Streptococcus</taxon>
    </lineage>
</organism>
<dbReference type="FunFam" id="3.40.50.720:FF:000173">
    <property type="entry name" value="3-oxoacyl-[acyl-carrier protein] reductase"/>
    <property type="match status" value="1"/>
</dbReference>
<keyword evidence="5" id="KW-1185">Reference proteome</keyword>
<dbReference type="AlphaFoldDB" id="G5JUF4"/>
<accession>G5JUF4</accession>
<dbReference type="Proteomes" id="UP000003573">
    <property type="component" value="Unassembled WGS sequence"/>
</dbReference>
<evidence type="ECO:0000256" key="2">
    <source>
        <dbReference type="ARBA" id="ARBA00023002"/>
    </source>
</evidence>
<dbReference type="InterPro" id="IPR002347">
    <property type="entry name" value="SDR_fam"/>
</dbReference>
<dbReference type="Gene3D" id="3.40.50.720">
    <property type="entry name" value="NAD(P)-binding Rossmann-like Domain"/>
    <property type="match status" value="1"/>
</dbReference>
<feature type="domain" description="Ketoreductase" evidence="3">
    <location>
        <begin position="4"/>
        <end position="184"/>
    </location>
</feature>
<dbReference type="GO" id="GO:0016491">
    <property type="term" value="F:oxidoreductase activity"/>
    <property type="evidence" value="ECO:0007669"/>
    <property type="project" value="UniProtKB-KW"/>
</dbReference>
<dbReference type="RefSeq" id="WP_003081992.1">
    <property type="nucleotide sequence ID" value="NZ_AEUW02000001.1"/>
</dbReference>
<gene>
    <name evidence="4" type="ORF">STRMA_0777</name>
</gene>
<dbReference type="PANTHER" id="PTHR42879:SF2">
    <property type="entry name" value="3-OXOACYL-[ACYL-CARRIER-PROTEIN] REDUCTASE FABG"/>
    <property type="match status" value="1"/>
</dbReference>
<dbReference type="GO" id="GO:0032787">
    <property type="term" value="P:monocarboxylic acid metabolic process"/>
    <property type="evidence" value="ECO:0007669"/>
    <property type="project" value="UniProtKB-ARBA"/>
</dbReference>
<comment type="caution">
    <text evidence="4">The sequence shown here is derived from an EMBL/GenBank/DDBJ whole genome shotgun (WGS) entry which is preliminary data.</text>
</comment>
<proteinExistence type="inferred from homology"/>
<dbReference type="NCBIfam" id="NF009466">
    <property type="entry name" value="PRK12826.1-2"/>
    <property type="match status" value="1"/>
</dbReference>
<evidence type="ECO:0000256" key="1">
    <source>
        <dbReference type="ARBA" id="ARBA00006484"/>
    </source>
</evidence>
<reference evidence="4 5" key="1">
    <citation type="journal article" date="2014" name="Int. J. Syst. Evol. Microbiol.">
        <title>Phylogenomics and the dynamic genome evolution of the genus Streptococcus.</title>
        <authorList>
            <consortium name="The Broad Institute Genome Sequencing Platform"/>
            <person name="Richards V.P."/>
            <person name="Palmer S.R."/>
            <person name="Pavinski Bitar P.D."/>
            <person name="Qin X."/>
            <person name="Weinstock G.M."/>
            <person name="Highlander S.K."/>
            <person name="Town C.D."/>
            <person name="Burne R.A."/>
            <person name="Stanhope M.J."/>
        </authorList>
    </citation>
    <scope>NUCLEOTIDE SEQUENCE [LARGE SCALE GENOMIC DNA]</scope>
    <source>
        <strain evidence="4 5">NCTC 11558</strain>
    </source>
</reference>
<dbReference type="PRINTS" id="PR00080">
    <property type="entry name" value="SDRFAMILY"/>
</dbReference>
<evidence type="ECO:0000313" key="4">
    <source>
        <dbReference type="EMBL" id="EHJ53152.1"/>
    </source>
</evidence>
<evidence type="ECO:0000259" key="3">
    <source>
        <dbReference type="SMART" id="SM00822"/>
    </source>
</evidence>
<protein>
    <submittedName>
        <fullName evidence="4">KR domain protein</fullName>
    </submittedName>
</protein>
<dbReference type="PRINTS" id="PR00081">
    <property type="entry name" value="GDHRDH"/>
</dbReference>
<dbReference type="PANTHER" id="PTHR42879">
    <property type="entry name" value="3-OXOACYL-(ACYL-CARRIER-PROTEIN) REDUCTASE"/>
    <property type="match status" value="1"/>
</dbReference>
<dbReference type="InterPro" id="IPR020904">
    <property type="entry name" value="Sc_DH/Rdtase_CS"/>
</dbReference>
<dbReference type="SUPFAM" id="SSF51735">
    <property type="entry name" value="NAD(P)-binding Rossmann-fold domains"/>
    <property type="match status" value="1"/>
</dbReference>
<dbReference type="OrthoDB" id="9805904at2"/>
<keyword evidence="2" id="KW-0560">Oxidoreductase</keyword>
<evidence type="ECO:0000313" key="5">
    <source>
        <dbReference type="Proteomes" id="UP000003573"/>
    </source>
</evidence>
<dbReference type="SMART" id="SM00822">
    <property type="entry name" value="PKS_KR"/>
    <property type="match status" value="1"/>
</dbReference>
<dbReference type="InterPro" id="IPR050259">
    <property type="entry name" value="SDR"/>
</dbReference>
<dbReference type="Pfam" id="PF13561">
    <property type="entry name" value="adh_short_C2"/>
    <property type="match status" value="1"/>
</dbReference>
<name>G5JUF4_9STRE</name>
<dbReference type="PROSITE" id="PS00061">
    <property type="entry name" value="ADH_SHORT"/>
    <property type="match status" value="1"/>
</dbReference>
<dbReference type="InterPro" id="IPR057326">
    <property type="entry name" value="KR_dom"/>
</dbReference>
<dbReference type="EMBL" id="AEUW02000001">
    <property type="protein sequence ID" value="EHJ53152.1"/>
    <property type="molecule type" value="Genomic_DNA"/>
</dbReference>
<dbReference type="eggNOG" id="COG1028">
    <property type="taxonomic scope" value="Bacteria"/>
</dbReference>
<comment type="similarity">
    <text evidence="1">Belongs to the short-chain dehydrogenases/reductases (SDR) family.</text>
</comment>
<sequence>MEKKHILVTGGARGIGKGIVKELLQKNYKVSFLYCGSKDRADLLVENQLKKGYELAAYQCNVKDYTDVSQTIKKITEERGDIYGLVNNAGITEDRSLFLMDKTRWDSVLDTNLNGAFHVIKSIITSFIKRKKGVIVNVSSVAGIKGMAGQTNYCTSKSGLIGFTKSLAVETAKYGIRVNAVAPGYINTDMTSAINEKVKKEIYHQIPMGREGTVEEVAPIVELLLSDAASYITGQVISIDGGITA</sequence>